<dbReference type="AlphaFoldDB" id="A0A210PZB7"/>
<dbReference type="Gene3D" id="2.30.29.30">
    <property type="entry name" value="Pleckstrin-homology domain (PH domain)/Phosphotyrosine-binding domain (PTB)"/>
    <property type="match status" value="1"/>
</dbReference>
<dbReference type="PANTHER" id="PTHR12771:SF56">
    <property type="entry name" value="CED-12"/>
    <property type="match status" value="1"/>
</dbReference>
<dbReference type="GO" id="GO:0017124">
    <property type="term" value="F:SH3 domain binding"/>
    <property type="evidence" value="ECO:0007669"/>
    <property type="project" value="UniProtKB-KW"/>
</dbReference>
<dbReference type="PANTHER" id="PTHR12771">
    <property type="entry name" value="ENGULFMENT AND CELL MOTILITY"/>
    <property type="match status" value="1"/>
</dbReference>
<dbReference type="Pfam" id="PF11841">
    <property type="entry name" value="ELMO_ARM"/>
    <property type="match status" value="1"/>
</dbReference>
<dbReference type="InterPro" id="IPR011989">
    <property type="entry name" value="ARM-like"/>
</dbReference>
<evidence type="ECO:0000313" key="7">
    <source>
        <dbReference type="Proteomes" id="UP000242188"/>
    </source>
</evidence>
<dbReference type="Gene3D" id="6.10.250.810">
    <property type="match status" value="1"/>
</dbReference>
<dbReference type="OrthoDB" id="28413at2759"/>
<dbReference type="Proteomes" id="UP000242188">
    <property type="component" value="Unassembled WGS sequence"/>
</dbReference>
<dbReference type="InterPro" id="IPR050868">
    <property type="entry name" value="ELMO_domain-containing"/>
</dbReference>
<dbReference type="InterPro" id="IPR024574">
    <property type="entry name" value="ELMO_ARM"/>
</dbReference>
<evidence type="ECO:0000256" key="4">
    <source>
        <dbReference type="ARBA" id="ARBA00024863"/>
    </source>
</evidence>
<dbReference type="GO" id="GO:0007015">
    <property type="term" value="P:actin filament organization"/>
    <property type="evidence" value="ECO:0007669"/>
    <property type="project" value="TreeGrafter"/>
</dbReference>
<dbReference type="GO" id="GO:0005886">
    <property type="term" value="C:plasma membrane"/>
    <property type="evidence" value="ECO:0007669"/>
    <property type="project" value="TreeGrafter"/>
</dbReference>
<gene>
    <name evidence="6" type="ORF">KP79_PYT13464</name>
</gene>
<comment type="caution">
    <text evidence="6">The sequence shown here is derived from an EMBL/GenBank/DDBJ whole genome shotgun (WGS) entry which is preliminary data.</text>
</comment>
<protein>
    <submittedName>
        <fullName evidence="6">Engulfment and cell motility protein 1</fullName>
    </submittedName>
</protein>
<dbReference type="PROSITE" id="PS51335">
    <property type="entry name" value="ELMO"/>
    <property type="match status" value="1"/>
</dbReference>
<sequence>MDPPKVLPINPRLSAKNQQENIKKVAVTRAGEQALFLELDQNRPLAAIIQDISERWNLANPDDYALQFSEPNRQTYITERNRSEIANGNVLQLTSSPAKTALGIYAKLKDGKPEERLDSLKKLSSLAADSTFAMEFINKDGHLLIIKFVVDGKHHGEPLSYILKGFVSLMDHGVVSWDVLQVDFTKKVTECVLSSKSGNSCIQAGLEILECVVLHSSASNKVDIVEHYILGQHEKIHSHLQTPELQKNSMALLNALFSKANPVKKKEISKLVQSKRFRNIISTYVIGSGRVPGSDMAHHLYVLQTLMLSMFEDRMNTPADPQDQMVIKNIETLRPTAIAIDSDSNQPGTRKSNLYRKLGFEDLATPAQDFAKNTPPGILALDNIAYFAEKHQENYVKVVLENSSRPDEHDCPFIKASIMLTRILCEILKIGEPPREEGEKYHPMFFGHEEPFQEFFCICIQLLNKTWREMRASTEDFQKVLGVVREQIGRALDMQPTSLETFRSRLNQLTYDEIINLWERERLSKEEWESQAIPIIELRQEITPCILDLIKQQRLNYLMEGTRFHKYNIKGKNKDKMWCWRLSPNHKCFHYADCGEGDIPTLDHMPNKLPVSEIKSIIKGKDCPHVKEKTKARPTTATTLAFAIQPSSTTTDSPESFCFVAKDECEFDMWMDGLNILQSAEMGSEQKKKDLELLLNMEIKILMLDAEGISIPTEPPPIPPEPDNYDFAYASL</sequence>
<evidence type="ECO:0000259" key="5">
    <source>
        <dbReference type="PROSITE" id="PS51335"/>
    </source>
</evidence>
<evidence type="ECO:0000256" key="3">
    <source>
        <dbReference type="ARBA" id="ARBA00023036"/>
    </source>
</evidence>
<dbReference type="STRING" id="6573.A0A210PZB7"/>
<dbReference type="Gene3D" id="1.25.10.10">
    <property type="entry name" value="Leucine-rich Repeat Variant"/>
    <property type="match status" value="1"/>
</dbReference>
<accession>A0A210PZB7</accession>
<evidence type="ECO:0000256" key="1">
    <source>
        <dbReference type="ARBA" id="ARBA00022703"/>
    </source>
</evidence>
<feature type="domain" description="ELMO" evidence="5">
    <location>
        <begin position="328"/>
        <end position="492"/>
    </location>
</feature>
<keyword evidence="2" id="KW-0581">Phagocytosis</keyword>
<comment type="function">
    <text evidence="4">Involved in cytoskeletal rearrangements required for phagocytosis of apoptotic cells and cell motility. Acts in association with DOCK1 and CRK. Was initially proposed to be required in complex with DOCK1 to activate Rac Rho small GTPases. May enhance the guanine nucleotide exchange factor (GEF) activity of DOCK1.</text>
</comment>
<dbReference type="Pfam" id="PF04727">
    <property type="entry name" value="ELMO_CED12"/>
    <property type="match status" value="1"/>
</dbReference>
<reference evidence="6 7" key="1">
    <citation type="journal article" date="2017" name="Nat. Ecol. Evol.">
        <title>Scallop genome provides insights into evolution of bilaterian karyotype and development.</title>
        <authorList>
            <person name="Wang S."/>
            <person name="Zhang J."/>
            <person name="Jiao W."/>
            <person name="Li J."/>
            <person name="Xun X."/>
            <person name="Sun Y."/>
            <person name="Guo X."/>
            <person name="Huan P."/>
            <person name="Dong B."/>
            <person name="Zhang L."/>
            <person name="Hu X."/>
            <person name="Sun X."/>
            <person name="Wang J."/>
            <person name="Zhao C."/>
            <person name="Wang Y."/>
            <person name="Wang D."/>
            <person name="Huang X."/>
            <person name="Wang R."/>
            <person name="Lv J."/>
            <person name="Li Y."/>
            <person name="Zhang Z."/>
            <person name="Liu B."/>
            <person name="Lu W."/>
            <person name="Hui Y."/>
            <person name="Liang J."/>
            <person name="Zhou Z."/>
            <person name="Hou R."/>
            <person name="Li X."/>
            <person name="Liu Y."/>
            <person name="Li H."/>
            <person name="Ning X."/>
            <person name="Lin Y."/>
            <person name="Zhao L."/>
            <person name="Xing Q."/>
            <person name="Dou J."/>
            <person name="Li Y."/>
            <person name="Mao J."/>
            <person name="Guo H."/>
            <person name="Dou H."/>
            <person name="Li T."/>
            <person name="Mu C."/>
            <person name="Jiang W."/>
            <person name="Fu Q."/>
            <person name="Fu X."/>
            <person name="Miao Y."/>
            <person name="Liu J."/>
            <person name="Yu Q."/>
            <person name="Li R."/>
            <person name="Liao H."/>
            <person name="Li X."/>
            <person name="Kong Y."/>
            <person name="Jiang Z."/>
            <person name="Chourrout D."/>
            <person name="Li R."/>
            <person name="Bao Z."/>
        </authorList>
    </citation>
    <scope>NUCLEOTIDE SEQUENCE [LARGE SCALE GENOMIC DNA]</scope>
    <source>
        <strain evidence="6 7">PY_sf001</strain>
    </source>
</reference>
<evidence type="ECO:0000256" key="2">
    <source>
        <dbReference type="ARBA" id="ARBA00022907"/>
    </source>
</evidence>
<name>A0A210PZB7_MIZYE</name>
<dbReference type="InterPro" id="IPR011993">
    <property type="entry name" value="PH-like_dom_sf"/>
</dbReference>
<dbReference type="InterPro" id="IPR006816">
    <property type="entry name" value="ELMO_dom"/>
</dbReference>
<keyword evidence="3" id="KW-0729">SH3-binding</keyword>
<dbReference type="SUPFAM" id="SSF50729">
    <property type="entry name" value="PH domain-like"/>
    <property type="match status" value="1"/>
</dbReference>
<keyword evidence="7" id="KW-1185">Reference proteome</keyword>
<dbReference type="EMBL" id="NEDP02005352">
    <property type="protein sequence ID" value="OWF41824.1"/>
    <property type="molecule type" value="Genomic_DNA"/>
</dbReference>
<dbReference type="GO" id="GO:0048870">
    <property type="term" value="P:cell motility"/>
    <property type="evidence" value="ECO:0007669"/>
    <property type="project" value="TreeGrafter"/>
</dbReference>
<organism evidence="6 7">
    <name type="scientific">Mizuhopecten yessoensis</name>
    <name type="common">Japanese scallop</name>
    <name type="synonym">Patinopecten yessoensis</name>
    <dbReference type="NCBI Taxonomy" id="6573"/>
    <lineage>
        <taxon>Eukaryota</taxon>
        <taxon>Metazoa</taxon>
        <taxon>Spiralia</taxon>
        <taxon>Lophotrochozoa</taxon>
        <taxon>Mollusca</taxon>
        <taxon>Bivalvia</taxon>
        <taxon>Autobranchia</taxon>
        <taxon>Pteriomorphia</taxon>
        <taxon>Pectinida</taxon>
        <taxon>Pectinoidea</taxon>
        <taxon>Pectinidae</taxon>
        <taxon>Mizuhopecten</taxon>
    </lineage>
</organism>
<keyword evidence="1" id="KW-0053">Apoptosis</keyword>
<dbReference type="InterPro" id="IPR001849">
    <property type="entry name" value="PH_domain"/>
</dbReference>
<evidence type="ECO:0000313" key="6">
    <source>
        <dbReference type="EMBL" id="OWF41824.1"/>
    </source>
</evidence>
<proteinExistence type="predicted"/>
<dbReference type="Pfam" id="PF16457">
    <property type="entry name" value="PH_12"/>
    <property type="match status" value="1"/>
</dbReference>
<dbReference type="GO" id="GO:0006915">
    <property type="term" value="P:apoptotic process"/>
    <property type="evidence" value="ECO:0007669"/>
    <property type="project" value="UniProtKB-KW"/>
</dbReference>
<dbReference type="GO" id="GO:0006909">
    <property type="term" value="P:phagocytosis"/>
    <property type="evidence" value="ECO:0007669"/>
    <property type="project" value="UniProtKB-KW"/>
</dbReference>